<keyword evidence="3" id="KW-1185">Reference proteome</keyword>
<feature type="region of interest" description="Disordered" evidence="1">
    <location>
        <begin position="1"/>
        <end position="95"/>
    </location>
</feature>
<gene>
    <name evidence="2" type="ORF">Aiant_03350</name>
</gene>
<evidence type="ECO:0000256" key="1">
    <source>
        <dbReference type="SAM" id="MobiDB-lite"/>
    </source>
</evidence>
<dbReference type="Proteomes" id="UP000676967">
    <property type="component" value="Chromosome"/>
</dbReference>
<dbReference type="Gene3D" id="2.60.120.10">
    <property type="entry name" value="Jelly Rolls"/>
    <property type="match status" value="1"/>
</dbReference>
<dbReference type="InterPro" id="IPR014710">
    <property type="entry name" value="RmlC-like_jellyroll"/>
</dbReference>
<name>A0ABM7LK91_9ACTN</name>
<organism evidence="2 3">
    <name type="scientific">Actinoplanes ianthinogenes</name>
    <dbReference type="NCBI Taxonomy" id="122358"/>
    <lineage>
        <taxon>Bacteria</taxon>
        <taxon>Bacillati</taxon>
        <taxon>Actinomycetota</taxon>
        <taxon>Actinomycetes</taxon>
        <taxon>Micromonosporales</taxon>
        <taxon>Micromonosporaceae</taxon>
        <taxon>Actinoplanes</taxon>
    </lineage>
</organism>
<evidence type="ECO:0008006" key="4">
    <source>
        <dbReference type="Google" id="ProtNLM"/>
    </source>
</evidence>
<proteinExistence type="predicted"/>
<feature type="compositionally biased region" description="Basic and acidic residues" evidence="1">
    <location>
        <begin position="61"/>
        <end position="70"/>
    </location>
</feature>
<accession>A0ABM7LK91</accession>
<evidence type="ECO:0000313" key="2">
    <source>
        <dbReference type="EMBL" id="BCJ39678.1"/>
    </source>
</evidence>
<dbReference type="SUPFAM" id="SSF51182">
    <property type="entry name" value="RmlC-like cupins"/>
    <property type="match status" value="1"/>
</dbReference>
<dbReference type="EMBL" id="AP023356">
    <property type="protein sequence ID" value="BCJ39678.1"/>
    <property type="molecule type" value="Genomic_DNA"/>
</dbReference>
<protein>
    <recommendedName>
        <fullName evidence="4">Cytoplasmic protein</fullName>
    </recommendedName>
</protein>
<reference evidence="2 3" key="1">
    <citation type="submission" date="2020-08" db="EMBL/GenBank/DDBJ databases">
        <title>Whole genome shotgun sequence of Actinoplanes ianthinogenes NBRC 13996.</title>
        <authorList>
            <person name="Komaki H."/>
            <person name="Tamura T."/>
        </authorList>
    </citation>
    <scope>NUCLEOTIDE SEQUENCE [LARGE SCALE GENOMIC DNA]</scope>
    <source>
        <strain evidence="2 3">NBRC 13996</strain>
    </source>
</reference>
<sequence>MTSARPRGSAARFVAVTSSQPPCAATQPPGDPRLGGDGEGAAFGVRKDRLPEGPRIATGPIHREAGDFRYGRSRPRRVPVQREQRGGLASGAGGGVPVGSRAPSWYCSPTKARRGAMSSDDPAVTDPELYQVVFENERVRVLEYQDAPGDRTHPHRHPDSVMFTLTAFRRRISHGGREVEVDLPAGAVRWVGAQEHAGHNIGETPTHSIFVELKEPAPAGAATPDVLGPQSS</sequence>
<evidence type="ECO:0000313" key="3">
    <source>
        <dbReference type="Proteomes" id="UP000676967"/>
    </source>
</evidence>
<dbReference type="InterPro" id="IPR011051">
    <property type="entry name" value="RmlC_Cupin_sf"/>
</dbReference>